<keyword evidence="3" id="KW-0732">Signal</keyword>
<dbReference type="GO" id="GO:0017057">
    <property type="term" value="F:6-phosphogluconolactonase activity"/>
    <property type="evidence" value="ECO:0007669"/>
    <property type="project" value="UniProtKB-EC"/>
</dbReference>
<dbReference type="PANTHER" id="PTHR30344:SF1">
    <property type="entry name" value="6-PHOSPHOGLUCONOLACTONASE"/>
    <property type="match status" value="1"/>
</dbReference>
<protein>
    <submittedName>
        <fullName evidence="4">6-phosphogluconolactonase</fullName>
        <ecNumber evidence="4">3.1.1.31</ecNumber>
    </submittedName>
</protein>
<feature type="signal peptide" evidence="3">
    <location>
        <begin position="1"/>
        <end position="27"/>
    </location>
</feature>
<evidence type="ECO:0000256" key="1">
    <source>
        <dbReference type="ARBA" id="ARBA00005564"/>
    </source>
</evidence>
<dbReference type="SUPFAM" id="SSF51004">
    <property type="entry name" value="C-terminal (heme d1) domain of cytochrome cd1-nitrite reductase"/>
    <property type="match status" value="1"/>
</dbReference>
<dbReference type="InterPro" id="IPR019405">
    <property type="entry name" value="Lactonase_7-beta_prop"/>
</dbReference>
<name>A0A7W7Z990_9BACT</name>
<comment type="caution">
    <text evidence="4">The sequence shown here is derived from an EMBL/GenBank/DDBJ whole genome shotgun (WGS) entry which is preliminary data.</text>
</comment>
<dbReference type="GO" id="GO:0006006">
    <property type="term" value="P:glucose metabolic process"/>
    <property type="evidence" value="ECO:0007669"/>
    <property type="project" value="UniProtKB-KW"/>
</dbReference>
<evidence type="ECO:0000313" key="5">
    <source>
        <dbReference type="Proteomes" id="UP000540989"/>
    </source>
</evidence>
<proteinExistence type="inferred from homology"/>
<accession>A0A7W7Z990</accession>
<dbReference type="InterPro" id="IPR006311">
    <property type="entry name" value="TAT_signal"/>
</dbReference>
<keyword evidence="4" id="KW-0378">Hydrolase</keyword>
<evidence type="ECO:0000256" key="2">
    <source>
        <dbReference type="ARBA" id="ARBA00022526"/>
    </source>
</evidence>
<keyword evidence="5" id="KW-1185">Reference proteome</keyword>
<dbReference type="Pfam" id="PF10282">
    <property type="entry name" value="Lactonase"/>
    <property type="match status" value="1"/>
</dbReference>
<dbReference type="Proteomes" id="UP000540989">
    <property type="component" value="Unassembled WGS sequence"/>
</dbReference>
<dbReference type="InterPro" id="IPR015943">
    <property type="entry name" value="WD40/YVTN_repeat-like_dom_sf"/>
</dbReference>
<evidence type="ECO:0000313" key="4">
    <source>
        <dbReference type="EMBL" id="MBB5055686.1"/>
    </source>
</evidence>
<comment type="similarity">
    <text evidence="1">Belongs to the cycloisomerase 2 family.</text>
</comment>
<dbReference type="EC" id="3.1.1.31" evidence="4"/>
<feature type="chain" id="PRO_5031239355" evidence="3">
    <location>
        <begin position="28"/>
        <end position="388"/>
    </location>
</feature>
<organism evidence="4 5">
    <name type="scientific">Granulicella aggregans</name>
    <dbReference type="NCBI Taxonomy" id="474949"/>
    <lineage>
        <taxon>Bacteria</taxon>
        <taxon>Pseudomonadati</taxon>
        <taxon>Acidobacteriota</taxon>
        <taxon>Terriglobia</taxon>
        <taxon>Terriglobales</taxon>
        <taxon>Acidobacteriaceae</taxon>
        <taxon>Granulicella</taxon>
    </lineage>
</organism>
<evidence type="ECO:0000256" key="3">
    <source>
        <dbReference type="SAM" id="SignalP"/>
    </source>
</evidence>
<dbReference type="InterPro" id="IPR011048">
    <property type="entry name" value="Haem_d1_sf"/>
</dbReference>
<keyword evidence="2" id="KW-0119">Carbohydrate metabolism</keyword>
<gene>
    <name evidence="4" type="ORF">HDF16_000355</name>
</gene>
<dbReference type="PROSITE" id="PS51318">
    <property type="entry name" value="TAT"/>
    <property type="match status" value="1"/>
</dbReference>
<sequence>MNSITRRAFLATSAASTIALRSPFVSAQSAIPGKLLLVGTQTGATSKGVYAYGFDSVSGELKKVGLAAAAANPTFLIMTPDRKTVIVANELEEFGGQRSGAVSTFSLDPATGTMTQLSQQASKGGSPCHVTTDQTGASVFAANYSGGSAISFKLEGDRHLSDPVSFEQYTGHGPNAERQEAPHAHRVTVSPDNKYLLVNDLGLDLIHVYALDAATGKLTPADTPAWKAPAGVGPRTLHFHPNGKFAYCVTEMGCQIIVLKWDADTATLTTGQILKLPTQPHPGEVTGCDIVLDKTARFGYYINRGDDFIATIAVSADGSRLTFQRRSSCGGKIPRHLTLDPTERFLLVANQASDNIAVFPRDVTSGQLSEIGKSYPLSKPQCLLFPRG</sequence>
<dbReference type="AlphaFoldDB" id="A0A7W7Z990"/>
<dbReference type="EMBL" id="JACHIP010000001">
    <property type="protein sequence ID" value="MBB5055686.1"/>
    <property type="molecule type" value="Genomic_DNA"/>
</dbReference>
<dbReference type="InterPro" id="IPR050282">
    <property type="entry name" value="Cycloisomerase_2"/>
</dbReference>
<dbReference type="Gene3D" id="2.130.10.10">
    <property type="entry name" value="YVTN repeat-like/Quinoprotein amine dehydrogenase"/>
    <property type="match status" value="1"/>
</dbReference>
<reference evidence="4 5" key="1">
    <citation type="submission" date="2020-08" db="EMBL/GenBank/DDBJ databases">
        <title>Genomic Encyclopedia of Type Strains, Phase IV (KMG-V): Genome sequencing to study the core and pangenomes of soil and plant-associated prokaryotes.</title>
        <authorList>
            <person name="Whitman W."/>
        </authorList>
    </citation>
    <scope>NUCLEOTIDE SEQUENCE [LARGE SCALE GENOMIC DNA]</scope>
    <source>
        <strain evidence="4 5">M8UP14</strain>
    </source>
</reference>
<dbReference type="PANTHER" id="PTHR30344">
    <property type="entry name" value="6-PHOSPHOGLUCONOLACTONASE-RELATED"/>
    <property type="match status" value="1"/>
</dbReference>
<keyword evidence="2" id="KW-0313">Glucose metabolism</keyword>
<dbReference type="RefSeq" id="WP_184213447.1">
    <property type="nucleotide sequence ID" value="NZ_JACHIP010000001.1"/>
</dbReference>